<dbReference type="Gene3D" id="1.10.443.10">
    <property type="entry name" value="Intergrase catalytic core"/>
    <property type="match status" value="1"/>
</dbReference>
<dbReference type="PANTHER" id="PTHR30349">
    <property type="entry name" value="PHAGE INTEGRASE-RELATED"/>
    <property type="match status" value="1"/>
</dbReference>
<dbReference type="InterPro" id="IPR050090">
    <property type="entry name" value="Tyrosine_recombinase_XerCD"/>
</dbReference>
<dbReference type="InterPro" id="IPR013762">
    <property type="entry name" value="Integrase-like_cat_sf"/>
</dbReference>
<accession>A0A1F6G873</accession>
<comment type="caution">
    <text evidence="6">The sequence shown here is derived from an EMBL/GenBank/DDBJ whole genome shotgun (WGS) entry which is preliminary data.</text>
</comment>
<evidence type="ECO:0000259" key="5">
    <source>
        <dbReference type="PROSITE" id="PS51898"/>
    </source>
</evidence>
<dbReference type="PANTHER" id="PTHR30349:SF64">
    <property type="entry name" value="PROPHAGE INTEGRASE INTD-RELATED"/>
    <property type="match status" value="1"/>
</dbReference>
<name>A0A1F6G873_9PROT</name>
<dbReference type="STRING" id="1817772.A2527_00480"/>
<dbReference type="AlphaFoldDB" id="A0A1F6G873"/>
<evidence type="ECO:0000256" key="2">
    <source>
        <dbReference type="ARBA" id="ARBA00022908"/>
    </source>
</evidence>
<sequence>MAKQRKRFWHNERKGVVVARFHELVTGKIKKNPPLRVLCRIDEAEFEETIQGQRARTAEEIELFLNALYQQKLIRLKNGTDDESLGVGVEIRDLMDIWLAETKSTRSGRTLDDYMTSKRYYLEALGNHKADRFPSSFGTHLINYLQKKGIDSRTVYKHVVNLQTFLNWAFKSKHLSERKELPRPLKVTKEPRIYTNVQLRKIEQILEQKIASGRKDSSTIQRINQLRAFRLAVYTAMRGGEIWSLRLENIRLADRVILIRNAPEIDFFVKGRKEARVPIGGGLAEFLGRDLAEREPSERWFLDDGSGNQLYKTEATLARPFAKINEELGIRGVKPLHGIRATVITHLLEKGAEITRVQKLARHRLITTTKGYQNTEGLDCLPIVDSIELLVDN</sequence>
<keyword evidence="2" id="KW-0229">DNA integration</keyword>
<dbReference type="CDD" id="cd00397">
    <property type="entry name" value="DNA_BRE_C"/>
    <property type="match status" value="1"/>
</dbReference>
<evidence type="ECO:0000256" key="1">
    <source>
        <dbReference type="ARBA" id="ARBA00008857"/>
    </source>
</evidence>
<reference evidence="6 7" key="1">
    <citation type="journal article" date="2016" name="Nat. Commun.">
        <title>Thousands of microbial genomes shed light on interconnected biogeochemical processes in an aquifer system.</title>
        <authorList>
            <person name="Anantharaman K."/>
            <person name="Brown C.T."/>
            <person name="Hug L.A."/>
            <person name="Sharon I."/>
            <person name="Castelle C.J."/>
            <person name="Probst A.J."/>
            <person name="Thomas B.C."/>
            <person name="Singh A."/>
            <person name="Wilkins M.J."/>
            <person name="Karaoz U."/>
            <person name="Brodie E.L."/>
            <person name="Williams K.H."/>
            <person name="Hubbard S.S."/>
            <person name="Banfield J.F."/>
        </authorList>
    </citation>
    <scope>NUCLEOTIDE SEQUENCE [LARGE SCALE GENOMIC DNA]</scope>
</reference>
<protein>
    <recommendedName>
        <fullName evidence="5">Tyr recombinase domain-containing protein</fullName>
    </recommendedName>
</protein>
<dbReference type="GO" id="GO:0006310">
    <property type="term" value="P:DNA recombination"/>
    <property type="evidence" value="ECO:0007669"/>
    <property type="project" value="UniProtKB-KW"/>
</dbReference>
<organism evidence="6 7">
    <name type="scientific">Candidatus Lambdaproteobacteria bacterium RIFOXYD2_FULL_50_16</name>
    <dbReference type="NCBI Taxonomy" id="1817772"/>
    <lineage>
        <taxon>Bacteria</taxon>
        <taxon>Pseudomonadati</taxon>
        <taxon>Pseudomonadota</taxon>
        <taxon>Candidatus Lambdaproteobacteria</taxon>
    </lineage>
</organism>
<feature type="domain" description="Tyr recombinase" evidence="5">
    <location>
        <begin position="189"/>
        <end position="385"/>
    </location>
</feature>
<dbReference type="InterPro" id="IPR002104">
    <property type="entry name" value="Integrase_catalytic"/>
</dbReference>
<evidence type="ECO:0000256" key="4">
    <source>
        <dbReference type="ARBA" id="ARBA00023172"/>
    </source>
</evidence>
<dbReference type="Gene3D" id="1.10.150.130">
    <property type="match status" value="1"/>
</dbReference>
<dbReference type="GO" id="GO:0015074">
    <property type="term" value="P:DNA integration"/>
    <property type="evidence" value="ECO:0007669"/>
    <property type="project" value="UniProtKB-KW"/>
</dbReference>
<dbReference type="GO" id="GO:0003677">
    <property type="term" value="F:DNA binding"/>
    <property type="evidence" value="ECO:0007669"/>
    <property type="project" value="UniProtKB-KW"/>
</dbReference>
<evidence type="ECO:0000313" key="6">
    <source>
        <dbReference type="EMBL" id="OGG94314.1"/>
    </source>
</evidence>
<dbReference type="PROSITE" id="PS51898">
    <property type="entry name" value="TYR_RECOMBINASE"/>
    <property type="match status" value="1"/>
</dbReference>
<keyword evidence="3" id="KW-0238">DNA-binding</keyword>
<dbReference type="Pfam" id="PF00589">
    <property type="entry name" value="Phage_integrase"/>
    <property type="match status" value="1"/>
</dbReference>
<dbReference type="SUPFAM" id="SSF56349">
    <property type="entry name" value="DNA breaking-rejoining enzymes"/>
    <property type="match status" value="1"/>
</dbReference>
<evidence type="ECO:0000313" key="7">
    <source>
        <dbReference type="Proteomes" id="UP000178449"/>
    </source>
</evidence>
<keyword evidence="4" id="KW-0233">DNA recombination</keyword>
<dbReference type="InterPro" id="IPR011010">
    <property type="entry name" value="DNA_brk_join_enz"/>
</dbReference>
<comment type="similarity">
    <text evidence="1">Belongs to the 'phage' integrase family.</text>
</comment>
<proteinExistence type="inferred from homology"/>
<gene>
    <name evidence="6" type="ORF">A2527_00480</name>
</gene>
<dbReference type="Proteomes" id="UP000178449">
    <property type="component" value="Unassembled WGS sequence"/>
</dbReference>
<evidence type="ECO:0000256" key="3">
    <source>
        <dbReference type="ARBA" id="ARBA00023125"/>
    </source>
</evidence>
<dbReference type="InterPro" id="IPR010998">
    <property type="entry name" value="Integrase_recombinase_N"/>
</dbReference>
<dbReference type="EMBL" id="MFNE01000039">
    <property type="protein sequence ID" value="OGG94314.1"/>
    <property type="molecule type" value="Genomic_DNA"/>
</dbReference>